<keyword evidence="3" id="KW-1185">Reference proteome</keyword>
<dbReference type="RefSeq" id="WP_020645972.1">
    <property type="nucleotide sequence ID" value="NZ_QHHU01000028.1"/>
</dbReference>
<keyword evidence="1" id="KW-0472">Membrane</keyword>
<dbReference type="Proteomes" id="UP000286716">
    <property type="component" value="Unassembled WGS sequence"/>
</dbReference>
<evidence type="ECO:0000313" key="2">
    <source>
        <dbReference type="EMBL" id="RSM42733.1"/>
    </source>
</evidence>
<accession>A0A428WI91</accession>
<evidence type="ECO:0000256" key="1">
    <source>
        <dbReference type="SAM" id="Phobius"/>
    </source>
</evidence>
<name>A0A428WI91_AMYBA</name>
<feature type="transmembrane region" description="Helical" evidence="1">
    <location>
        <begin position="45"/>
        <end position="65"/>
    </location>
</feature>
<keyword evidence="1" id="KW-0812">Transmembrane</keyword>
<gene>
    <name evidence="2" type="ORF">DMA12_21170</name>
</gene>
<dbReference type="AlphaFoldDB" id="A0A428WI91"/>
<feature type="transmembrane region" description="Helical" evidence="1">
    <location>
        <begin position="14"/>
        <end position="33"/>
    </location>
</feature>
<protein>
    <submittedName>
        <fullName evidence="2">Uncharacterized protein</fullName>
    </submittedName>
</protein>
<evidence type="ECO:0000313" key="3">
    <source>
        <dbReference type="Proteomes" id="UP000286716"/>
    </source>
</evidence>
<sequence length="92" mass="9679">MATSPRTTPPRSRAVKLALLDALTAGAALGYLAHQYREALVANSAAIGLALLLGVGFAGVVRAAARLLRQASSRVDAIFADELRDKPSPWPR</sequence>
<reference evidence="2 3" key="1">
    <citation type="submission" date="2018-05" db="EMBL/GenBank/DDBJ databases">
        <title>Evolution of GPA BGCs.</title>
        <authorList>
            <person name="Waglechner N."/>
            <person name="Wright G.D."/>
        </authorList>
    </citation>
    <scope>NUCLEOTIDE SEQUENCE [LARGE SCALE GENOMIC DNA]</scope>
    <source>
        <strain evidence="2 3">DSM 5908</strain>
    </source>
</reference>
<comment type="caution">
    <text evidence="2">The sequence shown here is derived from an EMBL/GenBank/DDBJ whole genome shotgun (WGS) entry which is preliminary data.</text>
</comment>
<proteinExistence type="predicted"/>
<organism evidence="2 3">
    <name type="scientific">Amycolatopsis balhimycina DSM 5908</name>
    <dbReference type="NCBI Taxonomy" id="1081091"/>
    <lineage>
        <taxon>Bacteria</taxon>
        <taxon>Bacillati</taxon>
        <taxon>Actinomycetota</taxon>
        <taxon>Actinomycetes</taxon>
        <taxon>Pseudonocardiales</taxon>
        <taxon>Pseudonocardiaceae</taxon>
        <taxon>Amycolatopsis</taxon>
    </lineage>
</organism>
<dbReference type="EMBL" id="QHHU01000028">
    <property type="protein sequence ID" value="RSM42733.1"/>
    <property type="molecule type" value="Genomic_DNA"/>
</dbReference>
<keyword evidence="1" id="KW-1133">Transmembrane helix</keyword>